<name>A0A7J0DR60_9ERIC</name>
<dbReference type="AlphaFoldDB" id="A0A7J0DR60"/>
<evidence type="ECO:0000313" key="2">
    <source>
        <dbReference type="Proteomes" id="UP000585474"/>
    </source>
</evidence>
<proteinExistence type="predicted"/>
<dbReference type="GO" id="GO:0005634">
    <property type="term" value="C:nucleus"/>
    <property type="evidence" value="ECO:0007669"/>
    <property type="project" value="TreeGrafter"/>
</dbReference>
<gene>
    <name evidence="1" type="ORF">Acr_00g0070010</name>
</gene>
<evidence type="ECO:0000313" key="1">
    <source>
        <dbReference type="EMBL" id="GFS40713.1"/>
    </source>
</evidence>
<reference evidence="2" key="1">
    <citation type="submission" date="2019-07" db="EMBL/GenBank/DDBJ databases">
        <title>De Novo Assembly of kiwifruit Actinidia rufa.</title>
        <authorList>
            <person name="Sugita-Konishi S."/>
            <person name="Sato K."/>
            <person name="Mori E."/>
            <person name="Abe Y."/>
            <person name="Kisaki G."/>
            <person name="Hamano K."/>
            <person name="Suezawa K."/>
            <person name="Otani M."/>
            <person name="Fukuda T."/>
            <person name="Manabe T."/>
            <person name="Gomi K."/>
            <person name="Tabuchi M."/>
            <person name="Akimitsu K."/>
            <person name="Kataoka I."/>
        </authorList>
    </citation>
    <scope>NUCLEOTIDE SEQUENCE [LARGE SCALE GENOMIC DNA]</scope>
    <source>
        <strain evidence="2">cv. Fuchu</strain>
    </source>
</reference>
<dbReference type="Proteomes" id="UP000585474">
    <property type="component" value="Unassembled WGS sequence"/>
</dbReference>
<organism evidence="1 2">
    <name type="scientific">Actinidia rufa</name>
    <dbReference type="NCBI Taxonomy" id="165716"/>
    <lineage>
        <taxon>Eukaryota</taxon>
        <taxon>Viridiplantae</taxon>
        <taxon>Streptophyta</taxon>
        <taxon>Embryophyta</taxon>
        <taxon>Tracheophyta</taxon>
        <taxon>Spermatophyta</taxon>
        <taxon>Magnoliopsida</taxon>
        <taxon>eudicotyledons</taxon>
        <taxon>Gunneridae</taxon>
        <taxon>Pentapetalae</taxon>
        <taxon>asterids</taxon>
        <taxon>Ericales</taxon>
        <taxon>Actinidiaceae</taxon>
        <taxon>Actinidia</taxon>
    </lineage>
</organism>
<keyword evidence="2" id="KW-1185">Reference proteome</keyword>
<dbReference type="PANTHER" id="PTHR13384">
    <property type="entry name" value="G PATCH DOMAIN-CONTAINING PROTEIN 1"/>
    <property type="match status" value="1"/>
</dbReference>
<dbReference type="PANTHER" id="PTHR13384:SF19">
    <property type="entry name" value="G PATCH DOMAIN-CONTAINING PROTEIN 1"/>
    <property type="match status" value="1"/>
</dbReference>
<dbReference type="GO" id="GO:0003723">
    <property type="term" value="F:RNA binding"/>
    <property type="evidence" value="ECO:0007669"/>
    <property type="project" value="TreeGrafter"/>
</dbReference>
<dbReference type="EMBL" id="BJWL01000358">
    <property type="protein sequence ID" value="GFS40713.1"/>
    <property type="molecule type" value="Genomic_DNA"/>
</dbReference>
<comment type="caution">
    <text evidence="1">The sequence shown here is derived from an EMBL/GenBank/DDBJ whole genome shotgun (WGS) entry which is preliminary data.</text>
</comment>
<accession>A0A7J0DR60</accession>
<sequence length="116" mass="12856">MILTHWGIMAVGCRVTDMDMLLCQVYVLNPKQNLHGLGYDPFKHAPEFREKKRSRLPGNKELGHRKGFSMKDNLLAFRCLLNSSCLNASAGRTAPGFGIGALEELDAEDEDVYASG</sequence>
<protein>
    <submittedName>
        <fullName evidence="1">SWAP (Suppressor-of-White-APricot)/surp domain-containing protein</fullName>
    </submittedName>
</protein>
<dbReference type="OrthoDB" id="1743841at2759"/>